<name>A0AC58MQ70_CASCN</name>
<keyword evidence="1" id="KW-1185">Reference proteome</keyword>
<reference evidence="2" key="1">
    <citation type="submission" date="2025-08" db="UniProtKB">
        <authorList>
            <consortium name="RefSeq"/>
        </authorList>
    </citation>
    <scope>IDENTIFICATION</scope>
</reference>
<gene>
    <name evidence="2" type="primary">Mafk</name>
</gene>
<evidence type="ECO:0000313" key="1">
    <source>
        <dbReference type="Proteomes" id="UP001732720"/>
    </source>
</evidence>
<accession>A0AC58MQ70</accession>
<proteinExistence type="predicted"/>
<dbReference type="RefSeq" id="XP_073931543.1">
    <property type="nucleotide sequence ID" value="XM_074075442.1"/>
</dbReference>
<protein>
    <submittedName>
        <fullName evidence="2">Transcription factor MafK isoform X1</fullName>
    </submittedName>
</protein>
<sequence length="371" mass="40472">MGSRGGSPAPCTSWPPLRPSTVVIRVERSPCAPGAQHIGTLGLARGLVPGTSLSAAGQAVAWGWEQGRRSVLVWECERLCKQLVTHNVAMLLRCPALLPPTEKFLMAPRRLAPAGPSLHCHGWGLPRDRVKSCREAALTPFHPTCALLAWCQPRPGVHRVRCSLGVCLRRPWPALQLSTGSAGHQGAGCLSRDASLLEVEAVISDWFCPGDCIQVMTTNPKPNKALKVKKEAGENAPALSDDELVSMSVRELNQHLRGLTKEEVTRLKQRRRTLKNRGYAASCRIKRVTQKEELERQRVELQQEVEKLASENASMRLELDALRTKYEALQTFARTVARGPVSPTKVATTSVITIVKSAEISSPSVPFSAAS</sequence>
<evidence type="ECO:0000313" key="2">
    <source>
        <dbReference type="RefSeq" id="XP_073931543.1"/>
    </source>
</evidence>
<dbReference type="Proteomes" id="UP001732720">
    <property type="component" value="Chromosome 6"/>
</dbReference>
<organism evidence="1 2">
    <name type="scientific">Castor canadensis</name>
    <name type="common">American beaver</name>
    <dbReference type="NCBI Taxonomy" id="51338"/>
    <lineage>
        <taxon>Eukaryota</taxon>
        <taxon>Metazoa</taxon>
        <taxon>Chordata</taxon>
        <taxon>Craniata</taxon>
        <taxon>Vertebrata</taxon>
        <taxon>Euteleostomi</taxon>
        <taxon>Mammalia</taxon>
        <taxon>Eutheria</taxon>
        <taxon>Euarchontoglires</taxon>
        <taxon>Glires</taxon>
        <taxon>Rodentia</taxon>
        <taxon>Castorimorpha</taxon>
        <taxon>Castoridae</taxon>
        <taxon>Castor</taxon>
    </lineage>
</organism>